<reference evidence="2 3" key="1">
    <citation type="journal article" date="2018" name="Front. Plant Sci.">
        <title>Red Clover (Trifolium pratense) and Zigzag Clover (T. medium) - A Picture of Genomic Similarities and Differences.</title>
        <authorList>
            <person name="Dluhosova J."/>
            <person name="Istvanek J."/>
            <person name="Nedelnik J."/>
            <person name="Repkova J."/>
        </authorList>
    </citation>
    <scope>NUCLEOTIDE SEQUENCE [LARGE SCALE GENOMIC DNA]</scope>
    <source>
        <strain evidence="3">cv. 10/8</strain>
        <tissue evidence="2">Leaf</tissue>
    </source>
</reference>
<dbReference type="InterPro" id="IPR000477">
    <property type="entry name" value="RT_dom"/>
</dbReference>
<protein>
    <submittedName>
        <fullName evidence="2">RNA-directed DNA polymerase (Reverse transcriptase)</fullName>
    </submittedName>
</protein>
<evidence type="ECO:0000259" key="1">
    <source>
        <dbReference type="Pfam" id="PF00078"/>
    </source>
</evidence>
<keyword evidence="2" id="KW-0808">Transferase</keyword>
<dbReference type="EMBL" id="LXQA010039705">
    <property type="protein sequence ID" value="MCH99215.1"/>
    <property type="molecule type" value="Genomic_DNA"/>
</dbReference>
<evidence type="ECO:0000313" key="2">
    <source>
        <dbReference type="EMBL" id="MCH99215.1"/>
    </source>
</evidence>
<dbReference type="PANTHER" id="PTHR33116:SF80">
    <property type="entry name" value="REVERSE TRANSCRIPTASE ZINC-BINDING DOMAIN-CONTAINING PROTEIN"/>
    <property type="match status" value="1"/>
</dbReference>
<sequence>MFCSWVEEILHSARLSVLVKGKAVGFFGCVRGVRQGDPLSPLLFCIAEEVLSRTITLACDMGTLRPMSYCRGVQLPTHVLYANDVMIFCKATKSNIRCLLNIFQQYGEASGQLINKMKSKFYSGNVSASRLGSLSALLGFSRGTIPFSYLGCPIFQ</sequence>
<dbReference type="Proteomes" id="UP000265520">
    <property type="component" value="Unassembled WGS sequence"/>
</dbReference>
<name>A0A392NJE0_9FABA</name>
<comment type="caution">
    <text evidence="2">The sequence shown here is derived from an EMBL/GenBank/DDBJ whole genome shotgun (WGS) entry which is preliminary data.</text>
</comment>
<accession>A0A392NJE0</accession>
<feature type="non-terminal residue" evidence="2">
    <location>
        <position position="156"/>
    </location>
</feature>
<organism evidence="2 3">
    <name type="scientific">Trifolium medium</name>
    <dbReference type="NCBI Taxonomy" id="97028"/>
    <lineage>
        <taxon>Eukaryota</taxon>
        <taxon>Viridiplantae</taxon>
        <taxon>Streptophyta</taxon>
        <taxon>Embryophyta</taxon>
        <taxon>Tracheophyta</taxon>
        <taxon>Spermatophyta</taxon>
        <taxon>Magnoliopsida</taxon>
        <taxon>eudicotyledons</taxon>
        <taxon>Gunneridae</taxon>
        <taxon>Pentapetalae</taxon>
        <taxon>rosids</taxon>
        <taxon>fabids</taxon>
        <taxon>Fabales</taxon>
        <taxon>Fabaceae</taxon>
        <taxon>Papilionoideae</taxon>
        <taxon>50 kb inversion clade</taxon>
        <taxon>NPAAA clade</taxon>
        <taxon>Hologalegina</taxon>
        <taxon>IRL clade</taxon>
        <taxon>Trifolieae</taxon>
        <taxon>Trifolium</taxon>
    </lineage>
</organism>
<dbReference type="PANTHER" id="PTHR33116">
    <property type="entry name" value="REVERSE TRANSCRIPTASE ZINC-BINDING DOMAIN-CONTAINING PROTEIN-RELATED-RELATED"/>
    <property type="match status" value="1"/>
</dbReference>
<proteinExistence type="predicted"/>
<keyword evidence="2" id="KW-0695">RNA-directed DNA polymerase</keyword>
<gene>
    <name evidence="2" type="ORF">A2U01_0020226</name>
</gene>
<keyword evidence="3" id="KW-1185">Reference proteome</keyword>
<feature type="domain" description="Reverse transcriptase" evidence="1">
    <location>
        <begin position="5"/>
        <end position="153"/>
    </location>
</feature>
<keyword evidence="2" id="KW-0548">Nucleotidyltransferase</keyword>
<evidence type="ECO:0000313" key="3">
    <source>
        <dbReference type="Proteomes" id="UP000265520"/>
    </source>
</evidence>
<dbReference type="AlphaFoldDB" id="A0A392NJE0"/>
<dbReference type="Pfam" id="PF00078">
    <property type="entry name" value="RVT_1"/>
    <property type="match status" value="1"/>
</dbReference>
<dbReference type="GO" id="GO:0003964">
    <property type="term" value="F:RNA-directed DNA polymerase activity"/>
    <property type="evidence" value="ECO:0007669"/>
    <property type="project" value="UniProtKB-KW"/>
</dbReference>